<dbReference type="RefSeq" id="WP_102245552.1">
    <property type="nucleotide sequence ID" value="NZ_CP025682.1"/>
</dbReference>
<dbReference type="SUPFAM" id="SSF52540">
    <property type="entry name" value="P-loop containing nucleoside triphosphate hydrolases"/>
    <property type="match status" value="1"/>
</dbReference>
<organism evidence="4 5">
    <name type="scientific">Pseudazoarcus pumilus</name>
    <dbReference type="NCBI Taxonomy" id="2067960"/>
    <lineage>
        <taxon>Bacteria</taxon>
        <taxon>Pseudomonadati</taxon>
        <taxon>Pseudomonadota</taxon>
        <taxon>Betaproteobacteria</taxon>
        <taxon>Rhodocyclales</taxon>
        <taxon>Zoogloeaceae</taxon>
        <taxon>Pseudazoarcus</taxon>
    </lineage>
</organism>
<feature type="region of interest" description="Disordered" evidence="1">
    <location>
        <begin position="251"/>
        <end position="276"/>
    </location>
</feature>
<dbReference type="GO" id="GO:0030488">
    <property type="term" value="P:tRNA methylation"/>
    <property type="evidence" value="ECO:0007669"/>
    <property type="project" value="TreeGrafter"/>
</dbReference>
<evidence type="ECO:0000259" key="3">
    <source>
        <dbReference type="Pfam" id="PF01926"/>
    </source>
</evidence>
<dbReference type="Gene3D" id="3.40.50.300">
    <property type="entry name" value="P-loop containing nucleotide triphosphate hydrolases"/>
    <property type="match status" value="1"/>
</dbReference>
<reference evidence="4 5" key="1">
    <citation type="submission" date="2018-01" db="EMBL/GenBank/DDBJ databases">
        <authorList>
            <person name="Fu G.-Y."/>
        </authorList>
    </citation>
    <scope>NUCLEOTIDE SEQUENCE [LARGE SCALE GENOMIC DNA]</scope>
    <source>
        <strain evidence="4 5">SY39</strain>
    </source>
</reference>
<dbReference type="Proteomes" id="UP000242205">
    <property type="component" value="Chromosome"/>
</dbReference>
<gene>
    <name evidence="4" type="ORF">C0099_00130</name>
</gene>
<sequence length="516" mass="57560">MKLSRLLRRIDPLRAVALLLSALPMLALVVLGLLWLWQNGFLLWWLGAMVACAATAYAMQALLMKRQRKLLADAATEPNPQWPPAADEVWGRVEALADELDPEDWPLDDAERLLGLGRRTLDTVAEAYHPGVDKPLLELTVPHMLLIIERASADLRRDIVDHVPFSHRLVIGDIFRMQRWRRSAEKLFLVYRAGRMVINPVHALVGEAWRGVRDLGVGAVSGELHRWLLSAFVRKVGFYAIDLYSGRLPLDESSPSDQVTEASRKDDERAAEEAKTSSEPLRILVLGRTNAGKSSLINALFGELAAASDALPDTTVDLVPYALEREGMTRALVFDSPGCENGLFAQASFVKAARSADFVLWVSPVNRPDRQQEMKCLQQLRAIYANDAAKRPPPILAVATHIDRLRPAAEWQPPYDLVVAATPKAENIRDAVVALARDLAFEPGDVVPVCLADGRVYNVDDLLRSALLDRHDSALRIRLMRCVDARRRAENWGLLRRQLVGAGRLLRRLSGRADKR</sequence>
<evidence type="ECO:0000313" key="5">
    <source>
        <dbReference type="Proteomes" id="UP000242205"/>
    </source>
</evidence>
<dbReference type="PANTHER" id="PTHR42714:SF2">
    <property type="entry name" value="TRNA MODIFICATION GTPASE GTPBP3, MITOCHONDRIAL"/>
    <property type="match status" value="1"/>
</dbReference>
<dbReference type="EMBL" id="CP025682">
    <property type="protein sequence ID" value="AUN93478.1"/>
    <property type="molecule type" value="Genomic_DNA"/>
</dbReference>
<dbReference type="GO" id="GO:0002098">
    <property type="term" value="P:tRNA wobble uridine modification"/>
    <property type="evidence" value="ECO:0007669"/>
    <property type="project" value="TreeGrafter"/>
</dbReference>
<feature type="transmembrane region" description="Helical" evidence="2">
    <location>
        <begin position="12"/>
        <end position="37"/>
    </location>
</feature>
<dbReference type="InterPro" id="IPR006073">
    <property type="entry name" value="GTP-bd"/>
</dbReference>
<feature type="transmembrane region" description="Helical" evidence="2">
    <location>
        <begin position="43"/>
        <end position="63"/>
    </location>
</feature>
<keyword evidence="2" id="KW-1133">Transmembrane helix</keyword>
<keyword evidence="2" id="KW-0812">Transmembrane</keyword>
<proteinExistence type="predicted"/>
<keyword evidence="5" id="KW-1185">Reference proteome</keyword>
<keyword evidence="2" id="KW-0472">Membrane</keyword>
<dbReference type="CDD" id="cd00882">
    <property type="entry name" value="Ras_like_GTPase"/>
    <property type="match status" value="1"/>
</dbReference>
<feature type="compositionally biased region" description="Basic and acidic residues" evidence="1">
    <location>
        <begin position="262"/>
        <end position="276"/>
    </location>
</feature>
<dbReference type="KEGG" id="atw:C0099_00130"/>
<dbReference type="InterPro" id="IPR027417">
    <property type="entry name" value="P-loop_NTPase"/>
</dbReference>
<evidence type="ECO:0000256" key="2">
    <source>
        <dbReference type="SAM" id="Phobius"/>
    </source>
</evidence>
<dbReference type="GO" id="GO:0005829">
    <property type="term" value="C:cytosol"/>
    <property type="evidence" value="ECO:0007669"/>
    <property type="project" value="TreeGrafter"/>
</dbReference>
<name>A0A2I6S2M8_9RHOO</name>
<accession>A0A2I6S2M8</accession>
<protein>
    <submittedName>
        <fullName evidence="4">GTP-binding protein HSR1</fullName>
    </submittedName>
</protein>
<dbReference type="GO" id="GO:0005525">
    <property type="term" value="F:GTP binding"/>
    <property type="evidence" value="ECO:0007669"/>
    <property type="project" value="InterPro"/>
</dbReference>
<dbReference type="AlphaFoldDB" id="A0A2I6S2M8"/>
<dbReference type="Pfam" id="PF01926">
    <property type="entry name" value="MMR_HSR1"/>
    <property type="match status" value="1"/>
</dbReference>
<evidence type="ECO:0000313" key="4">
    <source>
        <dbReference type="EMBL" id="AUN93478.1"/>
    </source>
</evidence>
<feature type="domain" description="G" evidence="3">
    <location>
        <begin position="282"/>
        <end position="374"/>
    </location>
</feature>
<dbReference type="PANTHER" id="PTHR42714">
    <property type="entry name" value="TRNA MODIFICATION GTPASE GTPBP3"/>
    <property type="match status" value="1"/>
</dbReference>
<evidence type="ECO:0000256" key="1">
    <source>
        <dbReference type="SAM" id="MobiDB-lite"/>
    </source>
</evidence>
<dbReference type="OrthoDB" id="238366at2"/>